<dbReference type="EMBL" id="LMTZ01000151">
    <property type="protein sequence ID" value="KST62711.1"/>
    <property type="molecule type" value="Genomic_DNA"/>
</dbReference>
<protein>
    <recommendedName>
        <fullName evidence="1">Methyltransferase type 11 domain-containing protein</fullName>
    </recommendedName>
</protein>
<dbReference type="InterPro" id="IPR013216">
    <property type="entry name" value="Methyltransf_11"/>
</dbReference>
<organism evidence="2 3">
    <name type="scientific">Mastigocoleus testarum BC008</name>
    <dbReference type="NCBI Taxonomy" id="371196"/>
    <lineage>
        <taxon>Bacteria</taxon>
        <taxon>Bacillati</taxon>
        <taxon>Cyanobacteriota</taxon>
        <taxon>Cyanophyceae</taxon>
        <taxon>Nostocales</taxon>
        <taxon>Hapalosiphonaceae</taxon>
        <taxon>Mastigocoleus</taxon>
    </lineage>
</organism>
<name>A0A0V7ZE10_9CYAN</name>
<comment type="caution">
    <text evidence="2">The sequence shown here is derived from an EMBL/GenBank/DDBJ whole genome shotgun (WGS) entry which is preliminary data.</text>
</comment>
<dbReference type="RefSeq" id="WP_058184628.1">
    <property type="nucleotide sequence ID" value="NZ_LMTZ01000151.1"/>
</dbReference>
<dbReference type="Proteomes" id="UP000053372">
    <property type="component" value="Unassembled WGS sequence"/>
</dbReference>
<evidence type="ECO:0000313" key="3">
    <source>
        <dbReference type="Proteomes" id="UP000053372"/>
    </source>
</evidence>
<sequence>MNTPYTHLPLISPLYRTIRRGYRRLKYAGDKVNCPLCGKKFTSWVNHLENGSCPECDSATRHRLLWLFLEKYADILRQGGKLLHFAPERCLKKRFRALSHIDYTTVDISAPGVDYHTDITDLVFQDNTFDAIICSHVLEHIPNDIVAMQELYRVLLPNGIAYIQVPYRRHRQTDEDLSVTDPTEREKRFGQFDHVRVYGTDFQERLEGVGFQVSVEYFAQELPTEVWKCYGLWDDVIFCCRKSP</sequence>
<dbReference type="GO" id="GO:0008757">
    <property type="term" value="F:S-adenosylmethionine-dependent methyltransferase activity"/>
    <property type="evidence" value="ECO:0007669"/>
    <property type="project" value="InterPro"/>
</dbReference>
<feature type="domain" description="Methyltransferase type 11" evidence="1">
    <location>
        <begin position="115"/>
        <end position="163"/>
    </location>
</feature>
<dbReference type="SUPFAM" id="SSF53335">
    <property type="entry name" value="S-adenosyl-L-methionine-dependent methyltransferases"/>
    <property type="match status" value="1"/>
</dbReference>
<evidence type="ECO:0000259" key="1">
    <source>
        <dbReference type="Pfam" id="PF08241"/>
    </source>
</evidence>
<accession>A0A0V7ZE10</accession>
<dbReference type="AlphaFoldDB" id="A0A0V7ZE10"/>
<keyword evidence="3" id="KW-1185">Reference proteome</keyword>
<gene>
    <name evidence="2" type="ORF">BC008_38450</name>
</gene>
<dbReference type="InterPro" id="IPR029063">
    <property type="entry name" value="SAM-dependent_MTases_sf"/>
</dbReference>
<proteinExistence type="predicted"/>
<dbReference type="Gene3D" id="3.40.50.150">
    <property type="entry name" value="Vaccinia Virus protein VP39"/>
    <property type="match status" value="1"/>
</dbReference>
<dbReference type="Pfam" id="PF08241">
    <property type="entry name" value="Methyltransf_11"/>
    <property type="match status" value="1"/>
</dbReference>
<dbReference type="OrthoDB" id="9768685at2"/>
<dbReference type="CDD" id="cd02440">
    <property type="entry name" value="AdoMet_MTases"/>
    <property type="match status" value="1"/>
</dbReference>
<evidence type="ECO:0000313" key="2">
    <source>
        <dbReference type="EMBL" id="KST62711.1"/>
    </source>
</evidence>
<reference evidence="2 3" key="1">
    <citation type="journal article" date="2015" name="Genome Announc.">
        <title>Draft Genome of the Euendolithic (true boring) Cyanobacterium Mastigocoleus testarum strain BC008.</title>
        <authorList>
            <person name="Guida B.S."/>
            <person name="Garcia-Pichel F."/>
        </authorList>
    </citation>
    <scope>NUCLEOTIDE SEQUENCE [LARGE SCALE GENOMIC DNA]</scope>
    <source>
        <strain evidence="2 3">BC008</strain>
    </source>
</reference>